<dbReference type="HOGENOM" id="CLU_2873750_0_0_1"/>
<evidence type="ECO:0000313" key="3">
    <source>
        <dbReference type="Proteomes" id="UP000012338"/>
    </source>
</evidence>
<keyword evidence="3" id="KW-1185">Reference proteome</keyword>
<protein>
    <recommendedName>
        <fullName evidence="4">Transposase</fullName>
    </recommendedName>
</protein>
<feature type="non-terminal residue" evidence="2">
    <location>
        <position position="1"/>
    </location>
</feature>
<dbReference type="Proteomes" id="UP000012338">
    <property type="component" value="Unassembled WGS sequence"/>
</dbReference>
<accession>N4X091</accession>
<dbReference type="AlphaFoldDB" id="N4X091"/>
<evidence type="ECO:0008006" key="4">
    <source>
        <dbReference type="Google" id="ProtNLM"/>
    </source>
</evidence>
<dbReference type="OrthoDB" id="2893324at2759"/>
<sequence length="64" mass="7414">GYWKGGNVELTCDRYDIPFVKSFAENVHVDKKKPKKKAQLEAEKEHLQRQIDALQEQLAESKVT</sequence>
<dbReference type="GeneID" id="25845238"/>
<organism evidence="2 3">
    <name type="scientific">Cochliobolus heterostrophus (strain C4 / ATCC 48331 / race T)</name>
    <name type="common">Southern corn leaf blight fungus</name>
    <name type="synonym">Bipolaris maydis</name>
    <dbReference type="NCBI Taxonomy" id="665024"/>
    <lineage>
        <taxon>Eukaryota</taxon>
        <taxon>Fungi</taxon>
        <taxon>Dikarya</taxon>
        <taxon>Ascomycota</taxon>
        <taxon>Pezizomycotina</taxon>
        <taxon>Dothideomycetes</taxon>
        <taxon>Pleosporomycetidae</taxon>
        <taxon>Pleosporales</taxon>
        <taxon>Pleosporineae</taxon>
        <taxon>Pleosporaceae</taxon>
        <taxon>Bipolaris</taxon>
    </lineage>
</organism>
<gene>
    <name evidence="2" type="ORF">COCC4DRAFT_45895</name>
</gene>
<evidence type="ECO:0000313" key="2">
    <source>
        <dbReference type="EMBL" id="ENH98641.1"/>
    </source>
</evidence>
<name>N4X091_COCH4</name>
<feature type="coiled-coil region" evidence="1">
    <location>
        <begin position="37"/>
        <end position="64"/>
    </location>
</feature>
<evidence type="ECO:0000256" key="1">
    <source>
        <dbReference type="SAM" id="Coils"/>
    </source>
</evidence>
<dbReference type="EMBL" id="KB733514">
    <property type="protein sequence ID" value="ENH98641.1"/>
    <property type="molecule type" value="Genomic_DNA"/>
</dbReference>
<keyword evidence="1" id="KW-0175">Coiled coil</keyword>
<proteinExistence type="predicted"/>
<reference evidence="3" key="2">
    <citation type="journal article" date="2013" name="PLoS Genet.">
        <title>Comparative genome structure, secondary metabolite, and effector coding capacity across Cochliobolus pathogens.</title>
        <authorList>
            <person name="Condon B.J."/>
            <person name="Leng Y."/>
            <person name="Wu D."/>
            <person name="Bushley K.E."/>
            <person name="Ohm R.A."/>
            <person name="Otillar R."/>
            <person name="Martin J."/>
            <person name="Schackwitz W."/>
            <person name="Grimwood J."/>
            <person name="MohdZainudin N."/>
            <person name="Xue C."/>
            <person name="Wang R."/>
            <person name="Manning V.A."/>
            <person name="Dhillon B."/>
            <person name="Tu Z.J."/>
            <person name="Steffenson B.J."/>
            <person name="Salamov A."/>
            <person name="Sun H."/>
            <person name="Lowry S."/>
            <person name="LaButti K."/>
            <person name="Han J."/>
            <person name="Copeland A."/>
            <person name="Lindquist E."/>
            <person name="Barry K."/>
            <person name="Schmutz J."/>
            <person name="Baker S.E."/>
            <person name="Ciuffetti L.M."/>
            <person name="Grigoriev I.V."/>
            <person name="Zhong S."/>
            <person name="Turgeon B.G."/>
        </authorList>
    </citation>
    <scope>NUCLEOTIDE SEQUENCE [LARGE SCALE GENOMIC DNA]</scope>
    <source>
        <strain evidence="3">C4 / ATCC 48331 / race T</strain>
    </source>
</reference>
<reference evidence="2 3" key="1">
    <citation type="journal article" date="2012" name="PLoS Pathog.">
        <title>Diverse lifestyles and strategies of plant pathogenesis encoded in the genomes of eighteen Dothideomycetes fungi.</title>
        <authorList>
            <person name="Ohm R.A."/>
            <person name="Feau N."/>
            <person name="Henrissat B."/>
            <person name="Schoch C.L."/>
            <person name="Horwitz B.A."/>
            <person name="Barry K.W."/>
            <person name="Condon B.J."/>
            <person name="Copeland A.C."/>
            <person name="Dhillon B."/>
            <person name="Glaser F."/>
            <person name="Hesse C.N."/>
            <person name="Kosti I."/>
            <person name="LaButti K."/>
            <person name="Lindquist E.A."/>
            <person name="Lucas S."/>
            <person name="Salamov A.A."/>
            <person name="Bradshaw R.E."/>
            <person name="Ciuffetti L."/>
            <person name="Hamelin R.C."/>
            <person name="Kema G.H.J."/>
            <person name="Lawrence C."/>
            <person name="Scott J.A."/>
            <person name="Spatafora J.W."/>
            <person name="Turgeon B.G."/>
            <person name="de Wit P.J.G.M."/>
            <person name="Zhong S."/>
            <person name="Goodwin S.B."/>
            <person name="Grigoriev I.V."/>
        </authorList>
    </citation>
    <scope>NUCLEOTIDE SEQUENCE [LARGE SCALE GENOMIC DNA]</scope>
    <source>
        <strain evidence="3">C4 / ATCC 48331 / race T</strain>
    </source>
</reference>